<organism evidence="2 3">
    <name type="scientific">Kineobactrum salinum</name>
    <dbReference type="NCBI Taxonomy" id="2708301"/>
    <lineage>
        <taxon>Bacteria</taxon>
        <taxon>Pseudomonadati</taxon>
        <taxon>Pseudomonadota</taxon>
        <taxon>Gammaproteobacteria</taxon>
        <taxon>Cellvibrionales</taxon>
        <taxon>Halieaceae</taxon>
        <taxon>Kineobactrum</taxon>
    </lineage>
</organism>
<feature type="transmembrane region" description="Helical" evidence="1">
    <location>
        <begin position="74"/>
        <end position="97"/>
    </location>
</feature>
<feature type="transmembrane region" description="Helical" evidence="1">
    <location>
        <begin position="43"/>
        <end position="67"/>
    </location>
</feature>
<dbReference type="RefSeq" id="WP_163494314.1">
    <property type="nucleotide sequence ID" value="NZ_CP048711.1"/>
</dbReference>
<proteinExistence type="predicted"/>
<evidence type="ECO:0000313" key="3">
    <source>
        <dbReference type="Proteomes" id="UP000477680"/>
    </source>
</evidence>
<sequence>MSKNIWLFSLLWWAHQIVAIVSVFFLPESTFLTDHDIGPEAQLIMGSVGKILVALVLLPFFLAIVLWRQKWARWVLLVSFILSIANLLLDPAGLQAANLPSTFIQYLSVLIGAVAFFFLFSSSTRMWFYKSPGSNEGSYTSGAMSGGAQ</sequence>
<keyword evidence="1" id="KW-0472">Membrane</keyword>
<accession>A0A6C0U253</accession>
<protein>
    <submittedName>
        <fullName evidence="2">Uncharacterized protein</fullName>
    </submittedName>
</protein>
<keyword evidence="1" id="KW-0812">Transmembrane</keyword>
<name>A0A6C0U253_9GAMM</name>
<dbReference type="KEGG" id="kim:G3T16_06300"/>
<keyword evidence="1" id="KW-1133">Transmembrane helix</keyword>
<gene>
    <name evidence="2" type="ORF">G3T16_06300</name>
</gene>
<reference evidence="2 3" key="1">
    <citation type="submission" date="2020-02" db="EMBL/GenBank/DDBJ databases">
        <title>Genome sequencing for Kineobactrum sp. M2.</title>
        <authorList>
            <person name="Park S.-J."/>
        </authorList>
    </citation>
    <scope>NUCLEOTIDE SEQUENCE [LARGE SCALE GENOMIC DNA]</scope>
    <source>
        <strain evidence="2 3">M2</strain>
    </source>
</reference>
<dbReference type="Proteomes" id="UP000477680">
    <property type="component" value="Chromosome"/>
</dbReference>
<dbReference type="AlphaFoldDB" id="A0A6C0U253"/>
<dbReference type="EMBL" id="CP048711">
    <property type="protein sequence ID" value="QIB65067.1"/>
    <property type="molecule type" value="Genomic_DNA"/>
</dbReference>
<evidence type="ECO:0000256" key="1">
    <source>
        <dbReference type="SAM" id="Phobius"/>
    </source>
</evidence>
<keyword evidence="3" id="KW-1185">Reference proteome</keyword>
<evidence type="ECO:0000313" key="2">
    <source>
        <dbReference type="EMBL" id="QIB65067.1"/>
    </source>
</evidence>
<feature type="transmembrane region" description="Helical" evidence="1">
    <location>
        <begin position="103"/>
        <end position="120"/>
    </location>
</feature>